<reference evidence="3" key="1">
    <citation type="journal article" date="2012" name="MBio">
        <title>Comparative genome analysis of Trichophyton rubrum and related dermatophytes reveals candidate genes involved in infection.</title>
        <authorList>
            <person name="Martinez D.A."/>
            <person name="Oliver B.G."/>
            <person name="Graeser Y."/>
            <person name="Goldberg J.M."/>
            <person name="Li W."/>
            <person name="Martinez-Rossi N.M."/>
            <person name="Monod M."/>
            <person name="Shelest E."/>
            <person name="Barton R.C."/>
            <person name="Birch E."/>
            <person name="Brakhage A.A."/>
            <person name="Chen Z."/>
            <person name="Gurr S.J."/>
            <person name="Heiman D."/>
            <person name="Heitman J."/>
            <person name="Kosti I."/>
            <person name="Rossi A."/>
            <person name="Saif S."/>
            <person name="Samalova M."/>
            <person name="Saunders C.W."/>
            <person name="Shea T."/>
            <person name="Summerbell R.C."/>
            <person name="Xu J."/>
            <person name="Young S."/>
            <person name="Zeng Q."/>
            <person name="Birren B.W."/>
            <person name="Cuomo C.A."/>
            <person name="White T.C."/>
        </authorList>
    </citation>
    <scope>NUCLEOTIDE SEQUENCE [LARGE SCALE GENOMIC DNA]</scope>
    <source>
        <strain evidence="3">ATCC MYA-4605 / CBS 113480</strain>
    </source>
</reference>
<dbReference type="GeneID" id="9225301"/>
<dbReference type="VEuPathDB" id="FungiDB:MCYG_00344"/>
<sequence>MSMNIAIKDTRRPPSTSHVSRSTSPKSLTLKPLQFDCATNRWPLPPIQSVNHSFWDPIRDALREQVRIEKMEDTEDWIKQLPNATEMLEPETDEFNQSLG</sequence>
<dbReference type="OrthoDB" id="4173982at2759"/>
<dbReference type="AlphaFoldDB" id="C5FC33"/>
<gene>
    <name evidence="2" type="ORF">MCYG_00344</name>
</gene>
<feature type="region of interest" description="Disordered" evidence="1">
    <location>
        <begin position="1"/>
        <end position="27"/>
    </location>
</feature>
<proteinExistence type="predicted"/>
<dbReference type="RefSeq" id="XP_002850240.1">
    <property type="nucleotide sequence ID" value="XM_002850194.1"/>
</dbReference>
<feature type="compositionally biased region" description="Polar residues" evidence="1">
    <location>
        <begin position="13"/>
        <end position="27"/>
    </location>
</feature>
<dbReference type="EMBL" id="DS995701">
    <property type="protein sequence ID" value="EEQ27456.1"/>
    <property type="molecule type" value="Genomic_DNA"/>
</dbReference>
<evidence type="ECO:0000313" key="3">
    <source>
        <dbReference type="Proteomes" id="UP000002035"/>
    </source>
</evidence>
<dbReference type="eggNOG" id="ENOG502TE3D">
    <property type="taxonomic scope" value="Eukaryota"/>
</dbReference>
<protein>
    <submittedName>
        <fullName evidence="2">Uncharacterized protein</fullName>
    </submittedName>
</protein>
<organism evidence="2 3">
    <name type="scientific">Arthroderma otae (strain ATCC MYA-4605 / CBS 113480)</name>
    <name type="common">Microsporum canis</name>
    <dbReference type="NCBI Taxonomy" id="554155"/>
    <lineage>
        <taxon>Eukaryota</taxon>
        <taxon>Fungi</taxon>
        <taxon>Dikarya</taxon>
        <taxon>Ascomycota</taxon>
        <taxon>Pezizomycotina</taxon>
        <taxon>Eurotiomycetes</taxon>
        <taxon>Eurotiomycetidae</taxon>
        <taxon>Onygenales</taxon>
        <taxon>Arthrodermataceae</taxon>
        <taxon>Microsporum</taxon>
    </lineage>
</organism>
<dbReference type="Proteomes" id="UP000002035">
    <property type="component" value="Unassembled WGS sequence"/>
</dbReference>
<dbReference type="HOGENOM" id="CLU_2305414_0_0_1"/>
<keyword evidence="3" id="KW-1185">Reference proteome</keyword>
<evidence type="ECO:0000256" key="1">
    <source>
        <dbReference type="SAM" id="MobiDB-lite"/>
    </source>
</evidence>
<evidence type="ECO:0000313" key="2">
    <source>
        <dbReference type="EMBL" id="EEQ27456.1"/>
    </source>
</evidence>
<name>C5FC33_ARTOC</name>
<accession>C5FC33</accession>